<evidence type="ECO:0000256" key="1">
    <source>
        <dbReference type="PROSITE-ProRule" id="PRU00175"/>
    </source>
</evidence>
<dbReference type="PROSITE" id="PS50089">
    <property type="entry name" value="ZF_RING_2"/>
    <property type="match status" value="1"/>
</dbReference>
<sequence length="235" mass="26059">MTNSTQLVLWADVKAHILGKCLGPRPVCSLCRGEIMIPGLHSEMHIASIPRDDREMCCVLPCGHIFGHHCLAKAIGMGWRLKNGNTSSSQPPKCPTCQFKMVFSLCGHTIEPFEIGREMDAIIKANPGVNPKVLLKGLVAEMPLTKGESETNGFFHPSALGPDHPYEIACGYCHATSSERDGRKSTVDVMQRYLNRVIDACSSEKTKPKEKVMETQTSVPGRPWNRMRSWEGVWL</sequence>
<gene>
    <name evidence="3" type="ORF">B0T16DRAFT_442504</name>
</gene>
<protein>
    <recommendedName>
        <fullName evidence="2">RING-type domain-containing protein</fullName>
    </recommendedName>
</protein>
<dbReference type="EMBL" id="JAULSV010000001">
    <property type="protein sequence ID" value="KAK0657959.1"/>
    <property type="molecule type" value="Genomic_DNA"/>
</dbReference>
<feature type="domain" description="RING-type" evidence="2">
    <location>
        <begin position="28"/>
        <end position="98"/>
    </location>
</feature>
<dbReference type="GO" id="GO:0008270">
    <property type="term" value="F:zinc ion binding"/>
    <property type="evidence" value="ECO:0007669"/>
    <property type="project" value="UniProtKB-KW"/>
</dbReference>
<dbReference type="Proteomes" id="UP001174936">
    <property type="component" value="Unassembled WGS sequence"/>
</dbReference>
<name>A0AA39YSR4_9PEZI</name>
<reference evidence="3" key="1">
    <citation type="submission" date="2023-06" db="EMBL/GenBank/DDBJ databases">
        <title>Genome-scale phylogeny and comparative genomics of the fungal order Sordariales.</title>
        <authorList>
            <consortium name="Lawrence Berkeley National Laboratory"/>
            <person name="Hensen N."/>
            <person name="Bonometti L."/>
            <person name="Westerberg I."/>
            <person name="Brannstrom I.O."/>
            <person name="Guillou S."/>
            <person name="Cros-Aarteil S."/>
            <person name="Calhoun S."/>
            <person name="Haridas S."/>
            <person name="Kuo A."/>
            <person name="Mondo S."/>
            <person name="Pangilinan J."/>
            <person name="Riley R."/>
            <person name="Labutti K."/>
            <person name="Andreopoulos B."/>
            <person name="Lipzen A."/>
            <person name="Chen C."/>
            <person name="Yanf M."/>
            <person name="Daum C."/>
            <person name="Ng V."/>
            <person name="Clum A."/>
            <person name="Steindorff A."/>
            <person name="Ohm R."/>
            <person name="Martin F."/>
            <person name="Silar P."/>
            <person name="Natvig D."/>
            <person name="Lalanne C."/>
            <person name="Gautier V."/>
            <person name="Ament-Velasquez S.L."/>
            <person name="Kruys A."/>
            <person name="Hutchinson M.I."/>
            <person name="Powell A.J."/>
            <person name="Barry K."/>
            <person name="Miller A.N."/>
            <person name="Grigoriev I.V."/>
            <person name="Debuchy R."/>
            <person name="Gladieux P."/>
            <person name="Thoren M.H."/>
            <person name="Johannesson H."/>
        </authorList>
    </citation>
    <scope>NUCLEOTIDE SEQUENCE</scope>
    <source>
        <strain evidence="3">SMH2532-1</strain>
    </source>
</reference>
<organism evidence="3 4">
    <name type="scientific">Cercophora newfieldiana</name>
    <dbReference type="NCBI Taxonomy" id="92897"/>
    <lineage>
        <taxon>Eukaryota</taxon>
        <taxon>Fungi</taxon>
        <taxon>Dikarya</taxon>
        <taxon>Ascomycota</taxon>
        <taxon>Pezizomycotina</taxon>
        <taxon>Sordariomycetes</taxon>
        <taxon>Sordariomycetidae</taxon>
        <taxon>Sordariales</taxon>
        <taxon>Lasiosphaeriaceae</taxon>
        <taxon>Cercophora</taxon>
    </lineage>
</organism>
<keyword evidence="1" id="KW-0862">Zinc</keyword>
<evidence type="ECO:0000313" key="4">
    <source>
        <dbReference type="Proteomes" id="UP001174936"/>
    </source>
</evidence>
<keyword evidence="4" id="KW-1185">Reference proteome</keyword>
<dbReference type="InterPro" id="IPR001841">
    <property type="entry name" value="Znf_RING"/>
</dbReference>
<dbReference type="AlphaFoldDB" id="A0AA39YSR4"/>
<evidence type="ECO:0000259" key="2">
    <source>
        <dbReference type="PROSITE" id="PS50089"/>
    </source>
</evidence>
<proteinExistence type="predicted"/>
<comment type="caution">
    <text evidence="3">The sequence shown here is derived from an EMBL/GenBank/DDBJ whole genome shotgun (WGS) entry which is preliminary data.</text>
</comment>
<keyword evidence="1" id="KW-0863">Zinc-finger</keyword>
<dbReference type="Gene3D" id="3.30.40.10">
    <property type="entry name" value="Zinc/RING finger domain, C3HC4 (zinc finger)"/>
    <property type="match status" value="1"/>
</dbReference>
<evidence type="ECO:0000313" key="3">
    <source>
        <dbReference type="EMBL" id="KAK0657959.1"/>
    </source>
</evidence>
<dbReference type="SUPFAM" id="SSF57850">
    <property type="entry name" value="RING/U-box"/>
    <property type="match status" value="1"/>
</dbReference>
<accession>A0AA39YSR4</accession>
<keyword evidence="1" id="KW-0479">Metal-binding</keyword>
<dbReference type="InterPro" id="IPR013083">
    <property type="entry name" value="Znf_RING/FYVE/PHD"/>
</dbReference>